<comment type="caution">
    <text evidence="1">The sequence shown here is derived from an EMBL/GenBank/DDBJ whole genome shotgun (WGS) entry which is preliminary data.</text>
</comment>
<evidence type="ECO:0000313" key="2">
    <source>
        <dbReference type="Proteomes" id="UP000224634"/>
    </source>
</evidence>
<keyword evidence="2" id="KW-1185">Reference proteome</keyword>
<dbReference type="EMBL" id="PDNA01000018">
    <property type="protein sequence ID" value="PGH23909.1"/>
    <property type="molecule type" value="Genomic_DNA"/>
</dbReference>
<dbReference type="SUPFAM" id="SSF54909">
    <property type="entry name" value="Dimeric alpha+beta barrel"/>
    <property type="match status" value="1"/>
</dbReference>
<dbReference type="Proteomes" id="UP000224634">
    <property type="component" value="Unassembled WGS sequence"/>
</dbReference>
<protein>
    <recommendedName>
        <fullName evidence="3">EthD domain-containing protein</fullName>
    </recommendedName>
</protein>
<organism evidence="1 2">
    <name type="scientific">Polytolypa hystricis (strain UAMH7299)</name>
    <dbReference type="NCBI Taxonomy" id="1447883"/>
    <lineage>
        <taxon>Eukaryota</taxon>
        <taxon>Fungi</taxon>
        <taxon>Dikarya</taxon>
        <taxon>Ascomycota</taxon>
        <taxon>Pezizomycotina</taxon>
        <taxon>Eurotiomycetes</taxon>
        <taxon>Eurotiomycetidae</taxon>
        <taxon>Onygenales</taxon>
        <taxon>Onygenales incertae sedis</taxon>
        <taxon>Polytolypa</taxon>
    </lineage>
</organism>
<dbReference type="AlphaFoldDB" id="A0A2B7YS84"/>
<name>A0A2B7YS84_POLH7</name>
<gene>
    <name evidence="1" type="ORF">AJ80_01971</name>
</gene>
<sequence length="221" mass="24921">MPTPGLIFVRVRITSPDLSDEAFNTWYNQVHIPDALNAGLGELALRYKNLEADGKYQYCTLYKTSDIENASNPATSAKIPETSELLPGSGNWKELTEMSILRFELTQRFEGQGNFTGRGDALLTVGVEPADEEDFEEWYRKQHLDMLSLGTGYIRATRYKLAAGHDASVPRFLALHEYETTDFPDTTLVRGTKWSKKVLSSAKVFERGAWKLIFQSGDEKL</sequence>
<evidence type="ECO:0008006" key="3">
    <source>
        <dbReference type="Google" id="ProtNLM"/>
    </source>
</evidence>
<dbReference type="OrthoDB" id="4131268at2759"/>
<reference evidence="1 2" key="1">
    <citation type="submission" date="2017-10" db="EMBL/GenBank/DDBJ databases">
        <title>Comparative genomics in systemic dimorphic fungi from Ajellomycetaceae.</title>
        <authorList>
            <person name="Munoz J.F."/>
            <person name="Mcewen J.G."/>
            <person name="Clay O.K."/>
            <person name="Cuomo C.A."/>
        </authorList>
    </citation>
    <scope>NUCLEOTIDE SEQUENCE [LARGE SCALE GENOMIC DNA]</scope>
    <source>
        <strain evidence="1 2">UAMH7299</strain>
    </source>
</reference>
<accession>A0A2B7YS84</accession>
<proteinExistence type="predicted"/>
<evidence type="ECO:0000313" key="1">
    <source>
        <dbReference type="EMBL" id="PGH23909.1"/>
    </source>
</evidence>
<dbReference type="InterPro" id="IPR011008">
    <property type="entry name" value="Dimeric_a/b-barrel"/>
</dbReference>